<dbReference type="RefSeq" id="XP_053586878.1">
    <property type="nucleotide sequence ID" value="XM_053727301.1"/>
</dbReference>
<dbReference type="EMBL" id="WUAV01000003">
    <property type="protein sequence ID" value="KAF1761035.1"/>
    <property type="molecule type" value="Genomic_DNA"/>
</dbReference>
<comment type="caution">
    <text evidence="1">The sequence shown here is derived from an EMBL/GenBank/DDBJ whole genome shotgun (WGS) entry which is preliminary data.</text>
</comment>
<protein>
    <submittedName>
        <fullName evidence="1">Uncharacterized protein</fullName>
    </submittedName>
</protein>
<dbReference type="CTD" id="78774872"/>
<dbReference type="AlphaFoldDB" id="A0A6A5H263"/>
<dbReference type="KEGG" id="crq:GCK72_009289"/>
<name>A0A6A5H263_CAERE</name>
<accession>A0A6A5H263</accession>
<sequence length="128" mass="14584">MNFRIVNVLHLLLKIFEEYEDIPEDSETSRKEAMFGNRLAGLNLEAENGSMDIEEADVIEIEEDVDCTRAFDSDDTSPNQTFRWVSKEDVEKALTYYRGHFKGTSLCTGNVLSLPLAIFRLSPEATRC</sequence>
<organism evidence="1 2">
    <name type="scientific">Caenorhabditis remanei</name>
    <name type="common">Caenorhabditis vulgaris</name>
    <dbReference type="NCBI Taxonomy" id="31234"/>
    <lineage>
        <taxon>Eukaryota</taxon>
        <taxon>Metazoa</taxon>
        <taxon>Ecdysozoa</taxon>
        <taxon>Nematoda</taxon>
        <taxon>Chromadorea</taxon>
        <taxon>Rhabditida</taxon>
        <taxon>Rhabditina</taxon>
        <taxon>Rhabditomorpha</taxon>
        <taxon>Rhabditoidea</taxon>
        <taxon>Rhabditidae</taxon>
        <taxon>Peloderinae</taxon>
        <taxon>Caenorhabditis</taxon>
    </lineage>
</organism>
<dbReference type="GeneID" id="78774872"/>
<evidence type="ECO:0000313" key="2">
    <source>
        <dbReference type="Proteomes" id="UP000483820"/>
    </source>
</evidence>
<evidence type="ECO:0000313" key="1">
    <source>
        <dbReference type="EMBL" id="KAF1761035.1"/>
    </source>
</evidence>
<proteinExistence type="predicted"/>
<gene>
    <name evidence="1" type="ORF">GCK72_009289</name>
</gene>
<reference evidence="1 2" key="1">
    <citation type="submission" date="2019-12" db="EMBL/GenBank/DDBJ databases">
        <title>Chromosome-level assembly of the Caenorhabditis remanei genome.</title>
        <authorList>
            <person name="Teterina A.A."/>
            <person name="Willis J.H."/>
            <person name="Phillips P.C."/>
        </authorList>
    </citation>
    <scope>NUCLEOTIDE SEQUENCE [LARGE SCALE GENOMIC DNA]</scope>
    <source>
        <strain evidence="1 2">PX506</strain>
        <tissue evidence="1">Whole organism</tissue>
    </source>
</reference>
<dbReference type="Proteomes" id="UP000483820">
    <property type="component" value="Chromosome III"/>
</dbReference>